<feature type="non-terminal residue" evidence="1">
    <location>
        <position position="366"/>
    </location>
</feature>
<evidence type="ECO:0000313" key="2">
    <source>
        <dbReference type="Proteomes" id="UP000789366"/>
    </source>
</evidence>
<keyword evidence="2" id="KW-1185">Reference proteome</keyword>
<evidence type="ECO:0000313" key="1">
    <source>
        <dbReference type="EMBL" id="CAG8683249.1"/>
    </source>
</evidence>
<sequence>MPKAKLNNAYYKPSQEEILVTRTGVIPANTRKATDKWVQILKNWRQTVGYNYGIETINKKDQLETEMTEFILGIRQIKNSAEYSPSSLINCINLLSLYLLNHPDGNHQFTLSNKKEFRLLWSTLNGKLKQLKKSGTIVKHHDNLTDEEVQQIFQHSSISINDPQGLQYRIFVWCCLLFQPRGGEHYSIKISQFVFTSDGGLRFTKYSQKNDQGGIESDNTGLIIPVPPDSADFQGPIHDFKLYISKRPKDCLSSYLHLRINNKFAYDLEESWYCDQRLGEKLCQTFMKNICNIVGVPMVTTMAITGHKSESSYRVYARPSGKDKEDALSSLINNIGLPLKQVDNYKNSSVNHDDTQNNQAMPLESK</sequence>
<name>A0ACA9NZ07_9GLOM</name>
<proteinExistence type="predicted"/>
<protein>
    <submittedName>
        <fullName evidence="1">11139_t:CDS:1</fullName>
    </submittedName>
</protein>
<organism evidence="1 2">
    <name type="scientific">Cetraspora pellucida</name>
    <dbReference type="NCBI Taxonomy" id="1433469"/>
    <lineage>
        <taxon>Eukaryota</taxon>
        <taxon>Fungi</taxon>
        <taxon>Fungi incertae sedis</taxon>
        <taxon>Mucoromycota</taxon>
        <taxon>Glomeromycotina</taxon>
        <taxon>Glomeromycetes</taxon>
        <taxon>Diversisporales</taxon>
        <taxon>Gigasporaceae</taxon>
        <taxon>Cetraspora</taxon>
    </lineage>
</organism>
<dbReference type="Proteomes" id="UP000789366">
    <property type="component" value="Unassembled WGS sequence"/>
</dbReference>
<gene>
    <name evidence="1" type="ORF">SPELUC_LOCUS10275</name>
</gene>
<reference evidence="1" key="1">
    <citation type="submission" date="2021-06" db="EMBL/GenBank/DDBJ databases">
        <authorList>
            <person name="Kallberg Y."/>
            <person name="Tangrot J."/>
            <person name="Rosling A."/>
        </authorList>
    </citation>
    <scope>NUCLEOTIDE SEQUENCE</scope>
    <source>
        <strain evidence="1">28 12/20/2015</strain>
    </source>
</reference>
<accession>A0ACA9NZ07</accession>
<comment type="caution">
    <text evidence="1">The sequence shown here is derived from an EMBL/GenBank/DDBJ whole genome shotgun (WGS) entry which is preliminary data.</text>
</comment>
<dbReference type="EMBL" id="CAJVPW010018741">
    <property type="protein sequence ID" value="CAG8683249.1"/>
    <property type="molecule type" value="Genomic_DNA"/>
</dbReference>